<organism evidence="1">
    <name type="scientific">marine sediment metagenome</name>
    <dbReference type="NCBI Taxonomy" id="412755"/>
    <lineage>
        <taxon>unclassified sequences</taxon>
        <taxon>metagenomes</taxon>
        <taxon>ecological metagenomes</taxon>
    </lineage>
</organism>
<evidence type="ECO:0008006" key="2">
    <source>
        <dbReference type="Google" id="ProtNLM"/>
    </source>
</evidence>
<comment type="caution">
    <text evidence="1">The sequence shown here is derived from an EMBL/GenBank/DDBJ whole genome shotgun (WGS) entry which is preliminary data.</text>
</comment>
<protein>
    <recommendedName>
        <fullName evidence="2">Rho termination factor N-terminal domain-containing protein</fullName>
    </recommendedName>
</protein>
<sequence>MWGFLKRKIEDIKYVKYLLQYLNVGDLKQISRDFEVKGFSSKKKSDLIDFINDSLAEEELVELLQQKELEIISHGIELALKKIRGEDRENLTEIKIVNQEEHEIELLFKGFNWETKSFLSITSNNMDDPERDCDCRIGSNLGFCSHFWVGFIYSLKQVWFKLSDWTLTVLPEDFENKIRNVELAKEETGDSGEKKKVLTGLIDNTASSAIIMRFIDSSISVYESEITKVVERESEFQGNVTRYFLVNLKESKIGKRLKKKSDYREEETEIIDDLKVRVSEKLQSENSFVEGERINFNGKLVKDNYWGFMVKNVRKIEKL</sequence>
<evidence type="ECO:0000313" key="1">
    <source>
        <dbReference type="EMBL" id="KKN14139.1"/>
    </source>
</evidence>
<accession>A0A0F9N893</accession>
<gene>
    <name evidence="1" type="ORF">LCGC14_0999250</name>
</gene>
<dbReference type="EMBL" id="LAZR01003848">
    <property type="protein sequence ID" value="KKN14139.1"/>
    <property type="molecule type" value="Genomic_DNA"/>
</dbReference>
<reference evidence="1" key="1">
    <citation type="journal article" date="2015" name="Nature">
        <title>Complex archaea that bridge the gap between prokaryotes and eukaryotes.</title>
        <authorList>
            <person name="Spang A."/>
            <person name="Saw J.H."/>
            <person name="Jorgensen S.L."/>
            <person name="Zaremba-Niedzwiedzka K."/>
            <person name="Martijn J."/>
            <person name="Lind A.E."/>
            <person name="van Eijk R."/>
            <person name="Schleper C."/>
            <person name="Guy L."/>
            <person name="Ettema T.J."/>
        </authorList>
    </citation>
    <scope>NUCLEOTIDE SEQUENCE</scope>
</reference>
<proteinExistence type="predicted"/>
<name>A0A0F9N893_9ZZZZ</name>
<dbReference type="AlphaFoldDB" id="A0A0F9N893"/>